<sequence>MKNYKHIIQFLFCTLILVSCQEEDYEFGDIVAPSNINIEVKYIDEGTESAAPGLGSGLVEFSATADGATAYHFVIQGQTKLQTSGSVSHNFTNLGNNTYAVTVVAYGTGGASSSETIEIDVLALYEPPADLIEMLHGGTEKTWRIKAESKPHFGLGPVDGGTVAEWFSAEPNDKVGVGMYDDRYIFRADGTFTHITNGDVFGRVGLIDELGASGGSVDGADVLNLPYNDYTEQYTLTAPSDVETISLSGLGFIGYYAGGDHKYRIFSRNATEMVLSTTDGNNEFEWWFVLTSED</sequence>
<dbReference type="EMBL" id="PVEO01000003">
    <property type="protein sequence ID" value="PQV49601.1"/>
    <property type="molecule type" value="Genomic_DNA"/>
</dbReference>
<evidence type="ECO:0000313" key="1">
    <source>
        <dbReference type="EMBL" id="PQV49601.1"/>
    </source>
</evidence>
<protein>
    <recommendedName>
        <fullName evidence="3">Glucan endo-1,3-beta-D-glucosidase</fullName>
    </recommendedName>
</protein>
<dbReference type="RefSeq" id="WP_105473335.1">
    <property type="nucleotide sequence ID" value="NZ_PVEO01000003.1"/>
</dbReference>
<evidence type="ECO:0008006" key="3">
    <source>
        <dbReference type="Google" id="ProtNLM"/>
    </source>
</evidence>
<dbReference type="PROSITE" id="PS51257">
    <property type="entry name" value="PROKAR_LIPOPROTEIN"/>
    <property type="match status" value="1"/>
</dbReference>
<dbReference type="Proteomes" id="UP000251545">
    <property type="component" value="Unassembled WGS sequence"/>
</dbReference>
<organism evidence="1 2">
    <name type="scientific">Jejuia pallidilutea</name>
    <dbReference type="NCBI Taxonomy" id="504487"/>
    <lineage>
        <taxon>Bacteria</taxon>
        <taxon>Pseudomonadati</taxon>
        <taxon>Bacteroidota</taxon>
        <taxon>Flavobacteriia</taxon>
        <taxon>Flavobacteriales</taxon>
        <taxon>Flavobacteriaceae</taxon>
        <taxon>Jejuia</taxon>
    </lineage>
</organism>
<name>A0A362X137_9FLAO</name>
<evidence type="ECO:0000313" key="2">
    <source>
        <dbReference type="Proteomes" id="UP000251545"/>
    </source>
</evidence>
<accession>A0A362X137</accession>
<proteinExistence type="predicted"/>
<comment type="caution">
    <text evidence="1">The sequence shown here is derived from an EMBL/GenBank/DDBJ whole genome shotgun (WGS) entry which is preliminary data.</text>
</comment>
<dbReference type="AlphaFoldDB" id="A0A362X137"/>
<gene>
    <name evidence="1" type="ORF">CLV33_103238</name>
</gene>
<reference evidence="1 2" key="1">
    <citation type="submission" date="2018-02" db="EMBL/GenBank/DDBJ databases">
        <title>Genomic Encyclopedia of Archaeal and Bacterial Type Strains, Phase II (KMG-II): from individual species to whole genera.</title>
        <authorList>
            <person name="Goeker M."/>
        </authorList>
    </citation>
    <scope>NUCLEOTIDE SEQUENCE [LARGE SCALE GENOMIC DNA]</scope>
    <source>
        <strain evidence="1 2">DSM 21165</strain>
    </source>
</reference>